<dbReference type="GO" id="GO:0004553">
    <property type="term" value="F:hydrolase activity, hydrolyzing O-glycosyl compounds"/>
    <property type="evidence" value="ECO:0007669"/>
    <property type="project" value="InterPro"/>
</dbReference>
<dbReference type="GO" id="GO:0009254">
    <property type="term" value="P:peptidoglycan turnover"/>
    <property type="evidence" value="ECO:0007669"/>
    <property type="project" value="InterPro"/>
</dbReference>
<sequence length="261" mass="29176">MSGIELYLMKLFIGMFIVLLVSISIIPISAQNQTSNENTPQIRGSFCTKDWYVTGYFLPVESDYRTKTSPVVIDGRSYNFQIDFLDEVKIQGWGKTNSGDYLGWDDGRFYLNDIPLDSMGEKLIVGSVAVDPKNIEHGKKITIPTLPYPWNEIIFNSNDIGPAIIGKHIDVYTGEGLSAREEAFRITGYNNSVCSITAIKSIKEVPPLKQFRLGISLEKIHCSEGFKLIIKDGGNSSACVKPLTIQKLIERGWAQDNIIKN</sequence>
<dbReference type="HOGENOM" id="CLU_1063968_0_0_2"/>
<keyword evidence="1" id="KW-1133">Transmembrane helix</keyword>
<dbReference type="Gene3D" id="2.40.40.10">
    <property type="entry name" value="RlpA-like domain"/>
    <property type="match status" value="1"/>
</dbReference>
<organism evidence="3">
    <name type="scientific">Candidatus Nitrosarchaeum limnium SFB1</name>
    <dbReference type="NCBI Taxonomy" id="886738"/>
    <lineage>
        <taxon>Archaea</taxon>
        <taxon>Nitrososphaerota</taxon>
        <taxon>Nitrososphaeria</taxon>
        <taxon>Nitrosopumilales</taxon>
        <taxon>Nitrosopumilaceae</taxon>
        <taxon>Nitrosarchaeum</taxon>
    </lineage>
</organism>
<evidence type="ECO:0000256" key="1">
    <source>
        <dbReference type="SAM" id="Phobius"/>
    </source>
</evidence>
<dbReference type="AlphaFoldDB" id="F3KIY3"/>
<evidence type="ECO:0000259" key="2">
    <source>
        <dbReference type="Pfam" id="PF06725"/>
    </source>
</evidence>
<name>F3KIY3_9ARCH</name>
<dbReference type="InterPro" id="IPR036908">
    <property type="entry name" value="RlpA-like_sf"/>
</dbReference>
<dbReference type="InterPro" id="IPR010611">
    <property type="entry name" value="3D_dom"/>
</dbReference>
<dbReference type="SUPFAM" id="SSF50685">
    <property type="entry name" value="Barwin-like endoglucanases"/>
    <property type="match status" value="1"/>
</dbReference>
<comment type="caution">
    <text evidence="3">The sequence shown here is derived from an EMBL/GenBank/DDBJ whole genome shotgun (WGS) entry which is preliminary data.</text>
</comment>
<feature type="domain" description="3D" evidence="2">
    <location>
        <begin position="127"/>
        <end position="183"/>
    </location>
</feature>
<feature type="transmembrane region" description="Helical" evidence="1">
    <location>
        <begin position="7"/>
        <end position="30"/>
    </location>
</feature>
<dbReference type="STRING" id="886738.Nlim_0437"/>
<dbReference type="GO" id="GO:0019867">
    <property type="term" value="C:outer membrane"/>
    <property type="evidence" value="ECO:0007669"/>
    <property type="project" value="InterPro"/>
</dbReference>
<accession>F3KIY3</accession>
<keyword evidence="1" id="KW-0812">Transmembrane</keyword>
<proteinExistence type="predicted"/>
<dbReference type="Proteomes" id="UP000004348">
    <property type="component" value="Chromosome"/>
</dbReference>
<dbReference type="EMBL" id="AEGP01000026">
    <property type="protein sequence ID" value="EGG42625.1"/>
    <property type="molecule type" value="Genomic_DNA"/>
</dbReference>
<gene>
    <name evidence="3" type="ORF">Nlim_0437</name>
</gene>
<protein>
    <recommendedName>
        <fullName evidence="2">3D domain-containing protein</fullName>
    </recommendedName>
</protein>
<keyword evidence="1" id="KW-0472">Membrane</keyword>
<reference evidence="3" key="1">
    <citation type="journal article" date="2011" name="PLoS ONE">
        <title>Genome of a low-salinity ammonia-oxidizing archaeon determined by single-cell and metagenomic analysis.</title>
        <authorList>
            <person name="Blainey P.C."/>
            <person name="Mosier A.C."/>
            <person name="Potanina A."/>
            <person name="Francis C.A."/>
            <person name="Quake S.R."/>
        </authorList>
    </citation>
    <scope>NUCLEOTIDE SEQUENCE [LARGE SCALE GENOMIC DNA]</scope>
    <source>
        <strain evidence="3">SFB1</strain>
    </source>
</reference>
<evidence type="ECO:0000313" key="3">
    <source>
        <dbReference type="EMBL" id="EGG42625.1"/>
    </source>
</evidence>
<dbReference type="Pfam" id="PF06725">
    <property type="entry name" value="3D"/>
    <property type="match status" value="1"/>
</dbReference>